<dbReference type="STRING" id="1286528.NHE_0218"/>
<accession>X5GVT3</accession>
<dbReference type="Proteomes" id="UP000023755">
    <property type="component" value="Chromosome"/>
</dbReference>
<dbReference type="AlphaFoldDB" id="X5GVT3"/>
<evidence type="ECO:0000313" key="1">
    <source>
        <dbReference type="EMBL" id="AHX11182.1"/>
    </source>
</evidence>
<keyword evidence="2" id="KW-1185">Reference proteome</keyword>
<proteinExistence type="predicted"/>
<reference evidence="1 2" key="1">
    <citation type="submission" date="2014-03" db="EMBL/GenBank/DDBJ databases">
        <title>Sequencing and Comparison of Genomes and Transcriptome Profiles of Human Ehrlichiosis Agents.</title>
        <authorList>
            <person name="Lin M."/>
            <person name="Daugherty S.C."/>
            <person name="Nagaraj S."/>
            <person name="Cheng Z."/>
            <person name="Xiong Q."/>
            <person name="Lin F.-Y."/>
            <person name="Sengamalay N."/>
            <person name="Ott S."/>
            <person name="Godinez A."/>
            <person name="Tallon L.J."/>
            <person name="Sadzewicz L."/>
            <person name="Fraser C.M."/>
            <person name="Dunning Hotopp J.C."/>
            <person name="Rikihisa Y."/>
        </authorList>
    </citation>
    <scope>NUCLEOTIDE SEQUENCE [LARGE SCALE GENOMIC DNA]</scope>
    <source>
        <strain evidence="1 2">Oregon</strain>
    </source>
</reference>
<organism evidence="1 2">
    <name type="scientific">Neorickettsia helminthoeca str. Oregon</name>
    <dbReference type="NCBI Taxonomy" id="1286528"/>
    <lineage>
        <taxon>Bacteria</taxon>
        <taxon>Pseudomonadati</taxon>
        <taxon>Pseudomonadota</taxon>
        <taxon>Alphaproteobacteria</taxon>
        <taxon>Rickettsiales</taxon>
        <taxon>Anaplasmataceae</taxon>
        <taxon>Neorickettsia</taxon>
    </lineage>
</organism>
<evidence type="ECO:0000313" key="2">
    <source>
        <dbReference type="Proteomes" id="UP000023755"/>
    </source>
</evidence>
<dbReference type="EMBL" id="CP007481">
    <property type="protein sequence ID" value="AHX11182.1"/>
    <property type="molecule type" value="Genomic_DNA"/>
</dbReference>
<gene>
    <name evidence="1" type="ORF">NHE_0218</name>
</gene>
<protein>
    <submittedName>
        <fullName evidence="1">Uncharacterized protein</fullName>
    </submittedName>
</protein>
<name>X5GVT3_9RICK</name>
<sequence>MRLYSLERSISFKDWAYVFTYGLSFKMKTRVNDLSLDPGIFVYSSAGDSKE</sequence>
<dbReference type="KEGG" id="nhm:NHE_0218"/>
<dbReference type="HOGENOM" id="CLU_3101358_0_0_5"/>